<name>A0A0L7APQ9_BIFBR</name>
<dbReference type="PATRIC" id="fig|1365965.3.peg.2270"/>
<sequence>MSELIAWGDESVQTQGGVIPTYYMGACICGLEERDIRRQLLSATKRKVSKLHWRDMTLSEKRRSIPVIEALSLPHIAIAATPLDGTVTSERARRKCLELLLPTLEKEYGISRLVLESRETSQDDRDLMFVRGLRSRRFISRLRVDFAPGFSDARLWIADQALGAIGDAQRGRQDFSSFLETLDMRELDLHHLA</sequence>
<dbReference type="AlphaFoldDB" id="A0A0L7APQ9"/>
<gene>
    <name evidence="1" type="ORF">BBM1128_11260</name>
</gene>
<dbReference type="Proteomes" id="UP000037193">
    <property type="component" value="Unassembled WGS sequence"/>
</dbReference>
<reference evidence="1 2" key="1">
    <citation type="journal article" date="2015" name="Int J Genomics">
        <title>Comparative Genomics Revealed Genetic Diversity and Species/Strain-Level Differences in Carbohydrate Metabolism of Three Probiotic Bifidobacterial Species.</title>
        <authorList>
            <person name="Odamaki T."/>
            <person name="Horigome A."/>
            <person name="Sugahara H."/>
            <person name="Hashikura N."/>
            <person name="Minami J."/>
            <person name="Xiao J.Z."/>
            <person name="Abe F."/>
        </authorList>
    </citation>
    <scope>NUCLEOTIDE SEQUENCE [LARGE SCALE GENOMIC DNA]</scope>
    <source>
        <strain evidence="1 2">MCC 1128</strain>
    </source>
</reference>
<organism evidence="1 2">
    <name type="scientific">Bifidobacterium breve MCC 1128</name>
    <dbReference type="NCBI Taxonomy" id="1365965"/>
    <lineage>
        <taxon>Bacteria</taxon>
        <taxon>Bacillati</taxon>
        <taxon>Actinomycetota</taxon>
        <taxon>Actinomycetes</taxon>
        <taxon>Bifidobacteriales</taxon>
        <taxon>Bifidobacteriaceae</taxon>
        <taxon>Bifidobacterium</taxon>
    </lineage>
</organism>
<protein>
    <recommendedName>
        <fullName evidence="3">DUF3800 domain-containing protein</fullName>
    </recommendedName>
</protein>
<dbReference type="RefSeq" id="WP_003828348.1">
    <property type="nucleotide sequence ID" value="NZ_AVQD01000024.1"/>
</dbReference>
<dbReference type="EMBL" id="AVQD01000024">
    <property type="protein sequence ID" value="KOA37217.1"/>
    <property type="molecule type" value="Genomic_DNA"/>
</dbReference>
<evidence type="ECO:0000313" key="1">
    <source>
        <dbReference type="EMBL" id="KOA37217.1"/>
    </source>
</evidence>
<evidence type="ECO:0000313" key="2">
    <source>
        <dbReference type="Proteomes" id="UP000037193"/>
    </source>
</evidence>
<accession>A0A0L7APQ9</accession>
<dbReference type="GeneID" id="29241002"/>
<proteinExistence type="predicted"/>
<comment type="caution">
    <text evidence="1">The sequence shown here is derived from an EMBL/GenBank/DDBJ whole genome shotgun (WGS) entry which is preliminary data.</text>
</comment>
<evidence type="ECO:0008006" key="3">
    <source>
        <dbReference type="Google" id="ProtNLM"/>
    </source>
</evidence>